<dbReference type="Proteomes" id="UP000077315">
    <property type="component" value="Unassembled WGS sequence"/>
</dbReference>
<dbReference type="EMBL" id="KV440976">
    <property type="protein sequence ID" value="OAD76470.1"/>
    <property type="molecule type" value="Genomic_DNA"/>
</dbReference>
<evidence type="ECO:0000259" key="1">
    <source>
        <dbReference type="PROSITE" id="PS50053"/>
    </source>
</evidence>
<protein>
    <recommendedName>
        <fullName evidence="5">Ubiquitin-like domain-containing protein</fullName>
    </recommendedName>
</protein>
<dbReference type="SMART" id="SM00213">
    <property type="entry name" value="UBQ"/>
    <property type="match status" value="1"/>
</dbReference>
<dbReference type="OrthoDB" id="417450at2759"/>
<dbReference type="VEuPathDB" id="FungiDB:PHYBLDRAFT_76144"/>
<dbReference type="InterPro" id="IPR003103">
    <property type="entry name" value="BAG_domain"/>
</dbReference>
<evidence type="ECO:0000259" key="2">
    <source>
        <dbReference type="PROSITE" id="PS51035"/>
    </source>
</evidence>
<accession>A0A167NQP3</accession>
<dbReference type="Gene3D" id="3.10.20.90">
    <property type="entry name" value="Phosphatidylinositol 3-kinase Catalytic Subunit, Chain A, domain 1"/>
    <property type="match status" value="1"/>
</dbReference>
<reference evidence="4" key="1">
    <citation type="submission" date="2015-06" db="EMBL/GenBank/DDBJ databases">
        <title>Expansion of signal transduction pathways in fungi by whole-genome duplication.</title>
        <authorList>
            <consortium name="DOE Joint Genome Institute"/>
            <person name="Corrochano L.M."/>
            <person name="Kuo A."/>
            <person name="Marcet-Houben M."/>
            <person name="Polaino S."/>
            <person name="Salamov A."/>
            <person name="Villalobos J.M."/>
            <person name="Alvarez M.I."/>
            <person name="Avalos J."/>
            <person name="Benito E.P."/>
            <person name="Benoit I."/>
            <person name="Burger G."/>
            <person name="Camino L.P."/>
            <person name="Canovas D."/>
            <person name="Cerda-Olmedo E."/>
            <person name="Cheng J.-F."/>
            <person name="Dominguez A."/>
            <person name="Elias M."/>
            <person name="Eslava A.P."/>
            <person name="Glaser F."/>
            <person name="Grimwood J."/>
            <person name="Gutierrez G."/>
            <person name="Heitman J."/>
            <person name="Henrissat B."/>
            <person name="Iturriaga E.A."/>
            <person name="Lang B.F."/>
            <person name="Lavin J.L."/>
            <person name="Lee S."/>
            <person name="Li W."/>
            <person name="Lindquist E."/>
            <person name="Lopez-Garcia S."/>
            <person name="Luque E.M."/>
            <person name="Marcos A.T."/>
            <person name="Martin J."/>
            <person name="McCluskey K."/>
            <person name="Medina H.R."/>
            <person name="Miralles-Duran A."/>
            <person name="Miyazaki A."/>
            <person name="Munoz-Torres E."/>
            <person name="Oguiza J.A."/>
            <person name="Ohm R."/>
            <person name="Olmedo M."/>
            <person name="Orejas M."/>
            <person name="Ortiz-Castellanos L."/>
            <person name="Pisabarro A.G."/>
            <person name="Rodriguez-Romero J."/>
            <person name="Ruiz-Herrera J."/>
            <person name="Ruiz-Vazquez R."/>
            <person name="Sanz C."/>
            <person name="Schackwitz W."/>
            <person name="Schmutz J."/>
            <person name="Shahriari M."/>
            <person name="Shelest E."/>
            <person name="Silva-Franco F."/>
            <person name="Soanes D."/>
            <person name="Syed K."/>
            <person name="Tagua V.G."/>
            <person name="Talbot N.J."/>
            <person name="Thon M."/>
            <person name="De vries R.P."/>
            <person name="Wiebenga A."/>
            <person name="Yadav J.S."/>
            <person name="Braun E.L."/>
            <person name="Baker S."/>
            <person name="Garre V."/>
            <person name="Horwitz B."/>
            <person name="Torres-Martinez S."/>
            <person name="Idnurm A."/>
            <person name="Herrera-Estrella A."/>
            <person name="Gabaldon T."/>
            <person name="Grigoriev I.V."/>
        </authorList>
    </citation>
    <scope>NUCLEOTIDE SEQUENCE [LARGE SCALE GENOMIC DNA]</scope>
    <source>
        <strain evidence="4">NRRL 1555(-)</strain>
    </source>
</reference>
<sequence length="190" mass="22072">MAPLTIELKWSSKRFTFQFEDENELEKTTVRELKAKCQKVTEVKSDFIKLLANGAVMRNDEMTLADYNIRDRAKVMMMGSLQKNKKESHEQEVLIKLQSIRPKIGRALAALEDYQLTVEGYLVKAERDVKKTERLLYHGRGLGEELMQILMQLDTLLCESLSQAIRQERKDNVNTVQGLLDRLDNIKRKL</sequence>
<dbReference type="InParanoid" id="A0A167NQP3"/>
<dbReference type="PROSITE" id="PS50053">
    <property type="entry name" value="UBIQUITIN_2"/>
    <property type="match status" value="1"/>
</dbReference>
<feature type="domain" description="BAG" evidence="2">
    <location>
        <begin position="142"/>
        <end position="187"/>
    </location>
</feature>
<evidence type="ECO:0000313" key="4">
    <source>
        <dbReference type="Proteomes" id="UP000077315"/>
    </source>
</evidence>
<dbReference type="InterPro" id="IPR000626">
    <property type="entry name" value="Ubiquitin-like_dom"/>
</dbReference>
<dbReference type="CDD" id="cd17039">
    <property type="entry name" value="Ubl_ubiquitin_like"/>
    <property type="match status" value="1"/>
</dbReference>
<dbReference type="SUPFAM" id="SSF54236">
    <property type="entry name" value="Ubiquitin-like"/>
    <property type="match status" value="1"/>
</dbReference>
<evidence type="ECO:0000313" key="3">
    <source>
        <dbReference type="EMBL" id="OAD76470.1"/>
    </source>
</evidence>
<dbReference type="Gene3D" id="1.20.58.120">
    <property type="entry name" value="BAG domain"/>
    <property type="match status" value="1"/>
</dbReference>
<dbReference type="InterPro" id="IPR036533">
    <property type="entry name" value="BAG_dom_sf"/>
</dbReference>
<keyword evidence="4" id="KW-1185">Reference proteome</keyword>
<dbReference type="InterPro" id="IPR029071">
    <property type="entry name" value="Ubiquitin-like_domsf"/>
</dbReference>
<dbReference type="Pfam" id="PF00240">
    <property type="entry name" value="ubiquitin"/>
    <property type="match status" value="1"/>
</dbReference>
<dbReference type="GO" id="GO:0051087">
    <property type="term" value="F:protein-folding chaperone binding"/>
    <property type="evidence" value="ECO:0007669"/>
    <property type="project" value="InterPro"/>
</dbReference>
<evidence type="ECO:0008006" key="5">
    <source>
        <dbReference type="Google" id="ProtNLM"/>
    </source>
</evidence>
<dbReference type="Pfam" id="PF02179">
    <property type="entry name" value="BAG"/>
    <property type="match status" value="1"/>
</dbReference>
<proteinExistence type="predicted"/>
<gene>
    <name evidence="3" type="ORF">PHYBLDRAFT_76144</name>
</gene>
<organism evidence="3 4">
    <name type="scientific">Phycomyces blakesleeanus (strain ATCC 8743b / DSM 1359 / FGSC 10004 / NBRC 33097 / NRRL 1555)</name>
    <dbReference type="NCBI Taxonomy" id="763407"/>
    <lineage>
        <taxon>Eukaryota</taxon>
        <taxon>Fungi</taxon>
        <taxon>Fungi incertae sedis</taxon>
        <taxon>Mucoromycota</taxon>
        <taxon>Mucoromycotina</taxon>
        <taxon>Mucoromycetes</taxon>
        <taxon>Mucorales</taxon>
        <taxon>Phycomycetaceae</taxon>
        <taxon>Phycomyces</taxon>
    </lineage>
</organism>
<feature type="domain" description="Ubiquitin-like" evidence="1">
    <location>
        <begin position="27"/>
        <end position="84"/>
    </location>
</feature>
<dbReference type="AlphaFoldDB" id="A0A167NQP3"/>
<dbReference type="GeneID" id="29004032"/>
<dbReference type="RefSeq" id="XP_018294510.1">
    <property type="nucleotide sequence ID" value="XM_018443126.1"/>
</dbReference>
<name>A0A167NQP3_PHYB8</name>
<dbReference type="PROSITE" id="PS51035">
    <property type="entry name" value="BAG"/>
    <property type="match status" value="1"/>
</dbReference>
<dbReference type="SUPFAM" id="SSF63491">
    <property type="entry name" value="BAG domain"/>
    <property type="match status" value="1"/>
</dbReference>